<keyword evidence="1" id="KW-0732">Signal</keyword>
<dbReference type="EMBL" id="MU857646">
    <property type="protein sequence ID" value="KAK4247867.1"/>
    <property type="molecule type" value="Genomic_DNA"/>
</dbReference>
<organism evidence="2 3">
    <name type="scientific">Corynascus novoguineensis</name>
    <dbReference type="NCBI Taxonomy" id="1126955"/>
    <lineage>
        <taxon>Eukaryota</taxon>
        <taxon>Fungi</taxon>
        <taxon>Dikarya</taxon>
        <taxon>Ascomycota</taxon>
        <taxon>Pezizomycotina</taxon>
        <taxon>Sordariomycetes</taxon>
        <taxon>Sordariomycetidae</taxon>
        <taxon>Sordariales</taxon>
        <taxon>Chaetomiaceae</taxon>
        <taxon>Corynascus</taxon>
    </lineage>
</organism>
<proteinExistence type="predicted"/>
<evidence type="ECO:0000313" key="2">
    <source>
        <dbReference type="EMBL" id="KAK4247867.1"/>
    </source>
</evidence>
<gene>
    <name evidence="2" type="ORF">C7999DRAFT_40857</name>
</gene>
<comment type="caution">
    <text evidence="2">The sequence shown here is derived from an EMBL/GenBank/DDBJ whole genome shotgun (WGS) entry which is preliminary data.</text>
</comment>
<evidence type="ECO:0008006" key="4">
    <source>
        <dbReference type="Google" id="ProtNLM"/>
    </source>
</evidence>
<sequence length="156" mass="16423">MLPQVVVLVGLASAALGQVTLQPSTVRTGRPVLPTSTVTVTATVTESYIHEQTKTITAIETKTETETQTETETETKTETSTVTSISTQPCVTCPTLTSTATACKSCLVPQCTKTSVVTKPRECATLPTATVSFPCEDKDACNKIGCTTVYDIKTAA</sequence>
<accession>A0AAN7CV81</accession>
<feature type="signal peptide" evidence="1">
    <location>
        <begin position="1"/>
        <end position="17"/>
    </location>
</feature>
<dbReference type="Proteomes" id="UP001303647">
    <property type="component" value="Unassembled WGS sequence"/>
</dbReference>
<reference evidence="2" key="2">
    <citation type="submission" date="2023-05" db="EMBL/GenBank/DDBJ databases">
        <authorList>
            <consortium name="Lawrence Berkeley National Laboratory"/>
            <person name="Steindorff A."/>
            <person name="Hensen N."/>
            <person name="Bonometti L."/>
            <person name="Westerberg I."/>
            <person name="Brannstrom I.O."/>
            <person name="Guillou S."/>
            <person name="Cros-Aarteil S."/>
            <person name="Calhoun S."/>
            <person name="Haridas S."/>
            <person name="Kuo A."/>
            <person name="Mondo S."/>
            <person name="Pangilinan J."/>
            <person name="Riley R."/>
            <person name="Labutti K."/>
            <person name="Andreopoulos B."/>
            <person name="Lipzen A."/>
            <person name="Chen C."/>
            <person name="Yanf M."/>
            <person name="Daum C."/>
            <person name="Ng V."/>
            <person name="Clum A."/>
            <person name="Ohm R."/>
            <person name="Martin F."/>
            <person name="Silar P."/>
            <person name="Natvig D."/>
            <person name="Lalanne C."/>
            <person name="Gautier V."/>
            <person name="Ament-Velasquez S.L."/>
            <person name="Kruys A."/>
            <person name="Hutchinson M.I."/>
            <person name="Powell A.J."/>
            <person name="Barry K."/>
            <person name="Miller A.N."/>
            <person name="Grigoriev I.V."/>
            <person name="Debuchy R."/>
            <person name="Gladieux P."/>
            <person name="Thoren M.H."/>
            <person name="Johannesson H."/>
        </authorList>
    </citation>
    <scope>NUCLEOTIDE SEQUENCE</scope>
    <source>
        <strain evidence="2">CBS 359.72</strain>
    </source>
</reference>
<evidence type="ECO:0000313" key="3">
    <source>
        <dbReference type="Proteomes" id="UP001303647"/>
    </source>
</evidence>
<evidence type="ECO:0000256" key="1">
    <source>
        <dbReference type="SAM" id="SignalP"/>
    </source>
</evidence>
<protein>
    <recommendedName>
        <fullName evidence="4">Antifreeze protein</fullName>
    </recommendedName>
</protein>
<dbReference type="AlphaFoldDB" id="A0AAN7CV81"/>
<reference evidence="2" key="1">
    <citation type="journal article" date="2023" name="Mol. Phylogenet. Evol.">
        <title>Genome-scale phylogeny and comparative genomics of the fungal order Sordariales.</title>
        <authorList>
            <person name="Hensen N."/>
            <person name="Bonometti L."/>
            <person name="Westerberg I."/>
            <person name="Brannstrom I.O."/>
            <person name="Guillou S."/>
            <person name="Cros-Aarteil S."/>
            <person name="Calhoun S."/>
            <person name="Haridas S."/>
            <person name="Kuo A."/>
            <person name="Mondo S."/>
            <person name="Pangilinan J."/>
            <person name="Riley R."/>
            <person name="LaButti K."/>
            <person name="Andreopoulos B."/>
            <person name="Lipzen A."/>
            <person name="Chen C."/>
            <person name="Yan M."/>
            <person name="Daum C."/>
            <person name="Ng V."/>
            <person name="Clum A."/>
            <person name="Steindorff A."/>
            <person name="Ohm R.A."/>
            <person name="Martin F."/>
            <person name="Silar P."/>
            <person name="Natvig D.O."/>
            <person name="Lalanne C."/>
            <person name="Gautier V."/>
            <person name="Ament-Velasquez S.L."/>
            <person name="Kruys A."/>
            <person name="Hutchinson M.I."/>
            <person name="Powell A.J."/>
            <person name="Barry K."/>
            <person name="Miller A.N."/>
            <person name="Grigoriev I.V."/>
            <person name="Debuchy R."/>
            <person name="Gladieux P."/>
            <person name="Hiltunen Thoren M."/>
            <person name="Johannesson H."/>
        </authorList>
    </citation>
    <scope>NUCLEOTIDE SEQUENCE</scope>
    <source>
        <strain evidence="2">CBS 359.72</strain>
    </source>
</reference>
<name>A0AAN7CV81_9PEZI</name>
<keyword evidence="3" id="KW-1185">Reference proteome</keyword>
<feature type="chain" id="PRO_5042884465" description="Antifreeze protein" evidence="1">
    <location>
        <begin position="18"/>
        <end position="156"/>
    </location>
</feature>